<dbReference type="Proteomes" id="UP000799302">
    <property type="component" value="Unassembled WGS sequence"/>
</dbReference>
<sequence length="373" mass="40190">MRSSLLNVQEIERQKAITTPSPPSSSSLPVIEALPNPSDIKRIAGTPNAAGSTGYINRHSGWTNAEAAMIFLRAKVEATQRITFLTGTVTRLIFSSTGTSVRGAEYTPFSANTTTTASTQTATADLTILAAGAWSPTLIDLRGRVRTTAQCMAYIPLTHAEAAHLSALPPQLNLTTGLFYIPPAPPQDGAKSEQSYLKVARHAHGLSNPLTIPHPEPHLSKAHITISVPASHTAIPASAAHELRTFTQHVFAGTELCERAYTHVRLCHYADTPEGDFVVDYVPQYNDTLFIATGGSGHAFKFAPVLGEAVVQRIMRTGPAEFAERWVWKAERKEGEWSVEDGSRGGEKGLILAEEMEKGVVEGEATKKAMAKL</sequence>
<dbReference type="PANTHER" id="PTHR10961:SF46">
    <property type="entry name" value="PEROXISOMAL SARCOSINE OXIDASE"/>
    <property type="match status" value="1"/>
</dbReference>
<keyword evidence="4" id="KW-0274">FAD</keyword>
<evidence type="ECO:0000256" key="5">
    <source>
        <dbReference type="ARBA" id="ARBA00023002"/>
    </source>
</evidence>
<dbReference type="InterPro" id="IPR006076">
    <property type="entry name" value="FAD-dep_OxRdtase"/>
</dbReference>
<dbReference type="InterPro" id="IPR036188">
    <property type="entry name" value="FAD/NAD-bd_sf"/>
</dbReference>
<dbReference type="InterPro" id="IPR045170">
    <property type="entry name" value="MTOX"/>
</dbReference>
<evidence type="ECO:0000256" key="4">
    <source>
        <dbReference type="ARBA" id="ARBA00022827"/>
    </source>
</evidence>
<dbReference type="Gene3D" id="3.50.50.60">
    <property type="entry name" value="FAD/NAD(P)-binding domain"/>
    <property type="match status" value="1"/>
</dbReference>
<keyword evidence="3" id="KW-0285">Flavoprotein</keyword>
<proteinExistence type="inferred from homology"/>
<accession>A0A6A6U0B0</accession>
<dbReference type="Pfam" id="PF01266">
    <property type="entry name" value="DAO"/>
    <property type="match status" value="1"/>
</dbReference>
<evidence type="ECO:0000256" key="2">
    <source>
        <dbReference type="ARBA" id="ARBA00010989"/>
    </source>
</evidence>
<feature type="domain" description="FAD dependent oxidoreductase" evidence="6">
    <location>
        <begin position="40"/>
        <end position="313"/>
    </location>
</feature>
<name>A0A6A6U0B0_9PEZI</name>
<evidence type="ECO:0000256" key="3">
    <source>
        <dbReference type="ARBA" id="ARBA00022630"/>
    </source>
</evidence>
<dbReference type="GO" id="GO:0050660">
    <property type="term" value="F:flavin adenine dinucleotide binding"/>
    <property type="evidence" value="ECO:0007669"/>
    <property type="project" value="InterPro"/>
</dbReference>
<dbReference type="GO" id="GO:0004657">
    <property type="term" value="F:proline dehydrogenase activity"/>
    <property type="evidence" value="ECO:0007669"/>
    <property type="project" value="TreeGrafter"/>
</dbReference>
<dbReference type="AlphaFoldDB" id="A0A6A6U0B0"/>
<organism evidence="7 8">
    <name type="scientific">Microthyrium microscopicum</name>
    <dbReference type="NCBI Taxonomy" id="703497"/>
    <lineage>
        <taxon>Eukaryota</taxon>
        <taxon>Fungi</taxon>
        <taxon>Dikarya</taxon>
        <taxon>Ascomycota</taxon>
        <taxon>Pezizomycotina</taxon>
        <taxon>Dothideomycetes</taxon>
        <taxon>Dothideomycetes incertae sedis</taxon>
        <taxon>Microthyriales</taxon>
        <taxon>Microthyriaceae</taxon>
        <taxon>Microthyrium</taxon>
    </lineage>
</organism>
<dbReference type="SUPFAM" id="SSF51905">
    <property type="entry name" value="FAD/NAD(P)-binding domain"/>
    <property type="match status" value="1"/>
</dbReference>
<comment type="cofactor">
    <cofactor evidence="1">
        <name>FAD</name>
        <dbReference type="ChEBI" id="CHEBI:57692"/>
    </cofactor>
</comment>
<dbReference type="GO" id="GO:0008115">
    <property type="term" value="F:sarcosine oxidase activity"/>
    <property type="evidence" value="ECO:0007669"/>
    <property type="project" value="TreeGrafter"/>
</dbReference>
<dbReference type="PANTHER" id="PTHR10961">
    <property type="entry name" value="PEROXISOMAL SARCOSINE OXIDASE"/>
    <property type="match status" value="1"/>
</dbReference>
<reference evidence="7" key="1">
    <citation type="journal article" date="2020" name="Stud. Mycol.">
        <title>101 Dothideomycetes genomes: a test case for predicting lifestyles and emergence of pathogens.</title>
        <authorList>
            <person name="Haridas S."/>
            <person name="Albert R."/>
            <person name="Binder M."/>
            <person name="Bloem J."/>
            <person name="Labutti K."/>
            <person name="Salamov A."/>
            <person name="Andreopoulos B."/>
            <person name="Baker S."/>
            <person name="Barry K."/>
            <person name="Bills G."/>
            <person name="Bluhm B."/>
            <person name="Cannon C."/>
            <person name="Castanera R."/>
            <person name="Culley D."/>
            <person name="Daum C."/>
            <person name="Ezra D."/>
            <person name="Gonzalez J."/>
            <person name="Henrissat B."/>
            <person name="Kuo A."/>
            <person name="Liang C."/>
            <person name="Lipzen A."/>
            <person name="Lutzoni F."/>
            <person name="Magnuson J."/>
            <person name="Mondo S."/>
            <person name="Nolan M."/>
            <person name="Ohm R."/>
            <person name="Pangilinan J."/>
            <person name="Park H.-J."/>
            <person name="Ramirez L."/>
            <person name="Alfaro M."/>
            <person name="Sun H."/>
            <person name="Tritt A."/>
            <person name="Yoshinaga Y."/>
            <person name="Zwiers L.-H."/>
            <person name="Turgeon B."/>
            <person name="Goodwin S."/>
            <person name="Spatafora J."/>
            <person name="Crous P."/>
            <person name="Grigoriev I."/>
        </authorList>
    </citation>
    <scope>NUCLEOTIDE SEQUENCE</scope>
    <source>
        <strain evidence="7">CBS 115976</strain>
    </source>
</reference>
<evidence type="ECO:0000256" key="1">
    <source>
        <dbReference type="ARBA" id="ARBA00001974"/>
    </source>
</evidence>
<keyword evidence="8" id="KW-1185">Reference proteome</keyword>
<dbReference type="EMBL" id="MU004240">
    <property type="protein sequence ID" value="KAF2665390.1"/>
    <property type="molecule type" value="Genomic_DNA"/>
</dbReference>
<dbReference type="Gene3D" id="3.30.9.10">
    <property type="entry name" value="D-Amino Acid Oxidase, subunit A, domain 2"/>
    <property type="match status" value="1"/>
</dbReference>
<dbReference type="GO" id="GO:0050031">
    <property type="term" value="F:L-pipecolate oxidase activity"/>
    <property type="evidence" value="ECO:0007669"/>
    <property type="project" value="TreeGrafter"/>
</dbReference>
<comment type="similarity">
    <text evidence="2">Belongs to the MSOX/MTOX family.</text>
</comment>
<evidence type="ECO:0000313" key="8">
    <source>
        <dbReference type="Proteomes" id="UP000799302"/>
    </source>
</evidence>
<gene>
    <name evidence="7" type="ORF">BT63DRAFT_428351</name>
</gene>
<dbReference type="OrthoDB" id="2219495at2759"/>
<protein>
    <recommendedName>
        <fullName evidence="6">FAD dependent oxidoreductase domain-containing protein</fullName>
    </recommendedName>
</protein>
<evidence type="ECO:0000259" key="6">
    <source>
        <dbReference type="Pfam" id="PF01266"/>
    </source>
</evidence>
<evidence type="ECO:0000313" key="7">
    <source>
        <dbReference type="EMBL" id="KAF2665390.1"/>
    </source>
</evidence>
<keyword evidence="5" id="KW-0560">Oxidoreductase</keyword>